<protein>
    <submittedName>
        <fullName evidence="9">Gfo/Idh/MocA family oxidoreductase</fullName>
    </submittedName>
</protein>
<evidence type="ECO:0000313" key="10">
    <source>
        <dbReference type="Proteomes" id="UP000651475"/>
    </source>
</evidence>
<gene>
    <name evidence="9" type="ORF">H8S65_13385</name>
</gene>
<dbReference type="Gene3D" id="3.40.50.720">
    <property type="entry name" value="NAD(P)-binding Rossmann-like Domain"/>
    <property type="match status" value="1"/>
</dbReference>
<organism evidence="9 10">
    <name type="scientific">Parabacteroides hominis</name>
    <dbReference type="NCBI Taxonomy" id="2763057"/>
    <lineage>
        <taxon>Bacteria</taxon>
        <taxon>Pseudomonadati</taxon>
        <taxon>Bacteroidota</taxon>
        <taxon>Bacteroidia</taxon>
        <taxon>Bacteroidales</taxon>
        <taxon>Tannerellaceae</taxon>
        <taxon>Parabacteroides</taxon>
    </lineage>
</organism>
<feature type="domain" description="Glycosyl hydrolase 109 C-terminal" evidence="8">
    <location>
        <begin position="191"/>
        <end position="376"/>
    </location>
</feature>
<proteinExistence type="inferred from homology"/>
<keyword evidence="3" id="KW-0378">Hydrolase</keyword>
<feature type="signal peptide" evidence="6">
    <location>
        <begin position="1"/>
        <end position="30"/>
    </location>
</feature>
<keyword evidence="6" id="KW-0732">Signal</keyword>
<keyword evidence="4" id="KW-0520">NAD</keyword>
<accession>A0ABR7DQN6</accession>
<dbReference type="SUPFAM" id="SSF55347">
    <property type="entry name" value="Glyceraldehyde-3-phosphate dehydrogenase-like, C-terminal domain"/>
    <property type="match status" value="1"/>
</dbReference>
<dbReference type="InterPro" id="IPR036291">
    <property type="entry name" value="NAD(P)-bd_dom_sf"/>
</dbReference>
<reference evidence="9 10" key="1">
    <citation type="submission" date="2020-08" db="EMBL/GenBank/DDBJ databases">
        <title>Genome public.</title>
        <authorList>
            <person name="Liu C."/>
            <person name="Sun Q."/>
        </authorList>
    </citation>
    <scope>NUCLEOTIDE SEQUENCE [LARGE SCALE GENOMIC DNA]</scope>
    <source>
        <strain evidence="9 10">NSJ-79</strain>
    </source>
</reference>
<dbReference type="InterPro" id="IPR000683">
    <property type="entry name" value="Gfo/Idh/MocA-like_OxRdtase_N"/>
</dbReference>
<feature type="domain" description="Gfo/Idh/MocA-like oxidoreductase N-terminal" evidence="7">
    <location>
        <begin position="53"/>
        <end position="175"/>
    </location>
</feature>
<dbReference type="EMBL" id="JACOOJ010000024">
    <property type="protein sequence ID" value="MBC5633751.1"/>
    <property type="molecule type" value="Genomic_DNA"/>
</dbReference>
<dbReference type="SUPFAM" id="SSF51735">
    <property type="entry name" value="NAD(P)-binding Rossmann-fold domains"/>
    <property type="match status" value="1"/>
</dbReference>
<dbReference type="Proteomes" id="UP000651475">
    <property type="component" value="Unassembled WGS sequence"/>
</dbReference>
<evidence type="ECO:0000259" key="7">
    <source>
        <dbReference type="Pfam" id="PF01408"/>
    </source>
</evidence>
<dbReference type="Pfam" id="PF21252">
    <property type="entry name" value="Glyco_hydro_109_C"/>
    <property type="match status" value="1"/>
</dbReference>
<evidence type="ECO:0000256" key="3">
    <source>
        <dbReference type="ARBA" id="ARBA00022801"/>
    </source>
</evidence>
<keyword evidence="5" id="KW-0326">Glycosidase</keyword>
<evidence type="ECO:0000256" key="5">
    <source>
        <dbReference type="ARBA" id="ARBA00023295"/>
    </source>
</evidence>
<evidence type="ECO:0000256" key="2">
    <source>
        <dbReference type="ARBA" id="ARBA00009329"/>
    </source>
</evidence>
<name>A0ABR7DQN6_9BACT</name>
<comment type="similarity">
    <text evidence="2">Belongs to the Gfo/Idh/MocA family. Glycosyl hydrolase 109 subfamily.</text>
</comment>
<dbReference type="InterPro" id="IPR049303">
    <property type="entry name" value="Glyco_hydro_109_C"/>
</dbReference>
<comment type="caution">
    <text evidence="9">The sequence shown here is derived from an EMBL/GenBank/DDBJ whole genome shotgun (WGS) entry which is preliminary data.</text>
</comment>
<feature type="chain" id="PRO_5047130269" evidence="6">
    <location>
        <begin position="31"/>
        <end position="471"/>
    </location>
</feature>
<evidence type="ECO:0000256" key="1">
    <source>
        <dbReference type="ARBA" id="ARBA00001911"/>
    </source>
</evidence>
<dbReference type="Gene3D" id="3.30.360.10">
    <property type="entry name" value="Dihydrodipicolinate Reductase, domain 2"/>
    <property type="match status" value="1"/>
</dbReference>
<comment type="cofactor">
    <cofactor evidence="1">
        <name>NAD(+)</name>
        <dbReference type="ChEBI" id="CHEBI:57540"/>
    </cofactor>
</comment>
<dbReference type="PANTHER" id="PTHR43818:SF1">
    <property type="entry name" value="GLYCOSYL HYDROLASE FAMILY 109 PROTEIN"/>
    <property type="match status" value="1"/>
</dbReference>
<dbReference type="PANTHER" id="PTHR43818">
    <property type="entry name" value="BCDNA.GH03377"/>
    <property type="match status" value="1"/>
</dbReference>
<dbReference type="InterPro" id="IPR006311">
    <property type="entry name" value="TAT_signal"/>
</dbReference>
<dbReference type="PROSITE" id="PS51318">
    <property type="entry name" value="TAT"/>
    <property type="match status" value="1"/>
</dbReference>
<evidence type="ECO:0000256" key="4">
    <source>
        <dbReference type="ARBA" id="ARBA00023027"/>
    </source>
</evidence>
<evidence type="ECO:0000313" key="9">
    <source>
        <dbReference type="EMBL" id="MBC5633751.1"/>
    </source>
</evidence>
<evidence type="ECO:0000259" key="8">
    <source>
        <dbReference type="Pfam" id="PF21252"/>
    </source>
</evidence>
<evidence type="ECO:0000256" key="6">
    <source>
        <dbReference type="SAM" id="SignalP"/>
    </source>
</evidence>
<dbReference type="Pfam" id="PF01408">
    <property type="entry name" value="GFO_IDH_MocA"/>
    <property type="match status" value="1"/>
</dbReference>
<dbReference type="RefSeq" id="WP_186930452.1">
    <property type="nucleotide sequence ID" value="NZ_JACOOJ010000024.1"/>
</dbReference>
<sequence length="471" mass="51911">MENTRRSFLKKMTAAGIGTAGLALSSNAAAATVTTETSAEKKKKPAGKDDGKLRFGFIGTGSRCHEHINNVLSIPGNKIVAICDIQAGPIQRTLDHIAKFNVPAPKVYTGSEREFEKMLNNEEFDCVIIASPWEWHVPMSVAAMKAGVPYVGVEVSAANTLEECWDLVNVSEATGSHLNIMENVCYRRDCMAALNMVRQGLFGELLHATCGYEHDLREVKFNDGQHYNYVPGSGDLRMGPTAFAEAQWRTNHSVHRNGDIYPTHGIGPVANCLDINRGNRFMSLSAMATQPRGLHKFIVDNGGANHPLAKVNFNLGDIVTSMIKCSNGQTVIVTHDTNSPRPYSLGFRIQGTEGLWMNDGDHVYVQGKSKPHRWDDSEEWFKKYDHTLWSKHEAEAAQAGHGGMDYVMMFDLINAIHNKKPAPMDCYDAAAWSAISGLSEMSIARGGALVDFPDFTRGQWIHRKPAFALSE</sequence>
<dbReference type="InterPro" id="IPR050463">
    <property type="entry name" value="Gfo/Idh/MocA_oxidrdct_glycsds"/>
</dbReference>
<keyword evidence="10" id="KW-1185">Reference proteome</keyword>